<dbReference type="EMBL" id="CP154834">
    <property type="protein sequence ID" value="XAO74173.1"/>
    <property type="molecule type" value="Genomic_DNA"/>
</dbReference>
<name>A0AAU6WNM9_9FLAO</name>
<evidence type="ECO:0000313" key="2">
    <source>
        <dbReference type="Proteomes" id="UP001463665"/>
    </source>
</evidence>
<proteinExistence type="predicted"/>
<accession>A0AAU6WNM9</accession>
<dbReference type="AlphaFoldDB" id="A0AAU6WNM9"/>
<sequence length="229" mass="26387">MLFKRCVHNSESTNWWAISHIYTSDETLSYLTEEQKGLLLGKWTSVIQEIAEFLGDLWKNNDINRKTMTVRRGNDSSTWNNTAGAWNKARDSWMNLIYSLGMEFILDDLCFGKAMRLMAADVVAWHYTTGGKIDPDTEVWNKLPLPWEVFEGKAFCNKKLIADICREVGTDPEKSGWIAPRMHTVAKFKPTPELVHGVMVSNPFMAKILKKINFSRGKLIIIKDRLIQW</sequence>
<evidence type="ECO:0000313" key="1">
    <source>
        <dbReference type="EMBL" id="XAO74173.1"/>
    </source>
</evidence>
<reference evidence="1 2" key="1">
    <citation type="submission" date="2024-04" db="EMBL/GenBank/DDBJ databases">
        <title>Genome sequencing and assembly of rice foliar adapted Chryseobacterium endophyticum OsEnb-ALM-A6.</title>
        <authorList>
            <person name="Kumar S."/>
            <person name="Javed M."/>
            <person name="Chouhan V."/>
            <person name="Charishma K."/>
            <person name="Patel A."/>
            <person name="Kumar M."/>
            <person name="Sahu K.P."/>
            <person name="Kumar A."/>
        </authorList>
    </citation>
    <scope>NUCLEOTIDE SEQUENCE [LARGE SCALE GENOMIC DNA]</scope>
    <source>
        <strain evidence="1 2">OsEnb-ALM-A6</strain>
    </source>
</reference>
<dbReference type="Proteomes" id="UP001463665">
    <property type="component" value="Chromosome"/>
</dbReference>
<organism evidence="1 2">
    <name type="scientific">Chryseobacterium endophyticum</name>
    <dbReference type="NCBI Taxonomy" id="1854762"/>
    <lineage>
        <taxon>Bacteria</taxon>
        <taxon>Pseudomonadati</taxon>
        <taxon>Bacteroidota</taxon>
        <taxon>Flavobacteriia</taxon>
        <taxon>Flavobacteriales</taxon>
        <taxon>Weeksellaceae</taxon>
        <taxon>Chryseobacterium group</taxon>
        <taxon>Chryseobacterium</taxon>
    </lineage>
</organism>
<protein>
    <submittedName>
        <fullName evidence="1">Uncharacterized protein</fullName>
    </submittedName>
</protein>
<dbReference type="RefSeq" id="WP_345766418.1">
    <property type="nucleotide sequence ID" value="NZ_CP154834.1"/>
</dbReference>
<gene>
    <name evidence="1" type="ORF">AAFP95_21415</name>
</gene>
<keyword evidence="2" id="KW-1185">Reference proteome</keyword>